<reference evidence="1 2" key="1">
    <citation type="journal article" date="2008" name="J. Bacteriol.">
        <title>Complete genome sequence of Leuconostoc citreum KM20.</title>
        <authorList>
            <person name="Kim J.F."/>
            <person name="Jeong H."/>
            <person name="Lee J.-S."/>
            <person name="Choi S.-H."/>
            <person name="Ha M."/>
            <person name="Hur C.-G."/>
            <person name="Kim J.-S."/>
            <person name="Lee S."/>
            <person name="Park H.-S."/>
            <person name="Park Y.-H."/>
            <person name="Oh T.K."/>
        </authorList>
    </citation>
    <scope>NUCLEOTIDE SEQUENCE [LARGE SCALE GENOMIC DNA]</scope>
    <source>
        <strain evidence="1 2">KM20</strain>
    </source>
</reference>
<dbReference type="EMBL" id="DQ489736">
    <property type="protein sequence ID" value="ACA82388.1"/>
    <property type="molecule type" value="Genomic_DNA"/>
</dbReference>
<organism evidence="1 2">
    <name type="scientific">Leuconostoc citreum (strain KM20)</name>
    <dbReference type="NCBI Taxonomy" id="349519"/>
    <lineage>
        <taxon>Bacteria</taxon>
        <taxon>Bacillati</taxon>
        <taxon>Bacillota</taxon>
        <taxon>Bacilli</taxon>
        <taxon>Lactobacillales</taxon>
        <taxon>Lactobacillaceae</taxon>
        <taxon>Leuconostoc</taxon>
    </lineage>
</organism>
<name>B1MXY6_LEUCK</name>
<dbReference type="KEGG" id="lci:LCK_00555"/>
<evidence type="ECO:0000313" key="2">
    <source>
        <dbReference type="Proteomes" id="UP000002166"/>
    </source>
</evidence>
<protein>
    <submittedName>
        <fullName evidence="1">Uncharacterized protein</fullName>
    </submittedName>
</protein>
<keyword evidence="2" id="KW-1185">Reference proteome</keyword>
<dbReference type="OrthoDB" id="2142663at2"/>
<gene>
    <name evidence="1" type="ordered locus">LCK_00555</name>
</gene>
<dbReference type="HOGENOM" id="CLU_2508718_0_0_9"/>
<evidence type="ECO:0000313" key="1">
    <source>
        <dbReference type="EMBL" id="ACA82388.1"/>
    </source>
</evidence>
<sequence>MHNSNNKSVQQMITVQTIQDKLRQKPGVSASIQFYDMADRYFLTIGAYHQELSDNDAKRLLSELQTDRQSILTTKNNHPALLITNKKH</sequence>
<accession>B1MXY6</accession>
<dbReference type="Proteomes" id="UP000002166">
    <property type="component" value="Chromosome"/>
</dbReference>
<dbReference type="eggNOG" id="ENOG5030IUK">
    <property type="taxonomic scope" value="Bacteria"/>
</dbReference>
<dbReference type="AlphaFoldDB" id="B1MXY6"/>
<proteinExistence type="predicted"/>